<reference evidence="1" key="1">
    <citation type="submission" date="2021-06" db="EMBL/GenBank/DDBJ databases">
        <authorList>
            <person name="Kallberg Y."/>
            <person name="Tangrot J."/>
            <person name="Rosling A."/>
        </authorList>
    </citation>
    <scope>NUCLEOTIDE SEQUENCE</scope>
    <source>
        <strain evidence="1">28 12/20/2015</strain>
    </source>
</reference>
<dbReference type="Proteomes" id="UP000789366">
    <property type="component" value="Unassembled WGS sequence"/>
</dbReference>
<evidence type="ECO:0000313" key="1">
    <source>
        <dbReference type="EMBL" id="CAG8556951.1"/>
    </source>
</evidence>
<name>A0ACA9LYZ3_9GLOM</name>
<protein>
    <submittedName>
        <fullName evidence="1">16472_t:CDS:1</fullName>
    </submittedName>
</protein>
<dbReference type="EMBL" id="CAJVPW010005560">
    <property type="protein sequence ID" value="CAG8556951.1"/>
    <property type="molecule type" value="Genomic_DNA"/>
</dbReference>
<organism evidence="1 2">
    <name type="scientific">Cetraspora pellucida</name>
    <dbReference type="NCBI Taxonomy" id="1433469"/>
    <lineage>
        <taxon>Eukaryota</taxon>
        <taxon>Fungi</taxon>
        <taxon>Fungi incertae sedis</taxon>
        <taxon>Mucoromycota</taxon>
        <taxon>Glomeromycotina</taxon>
        <taxon>Glomeromycetes</taxon>
        <taxon>Diversisporales</taxon>
        <taxon>Gigasporaceae</taxon>
        <taxon>Cetraspora</taxon>
    </lineage>
</organism>
<proteinExistence type="predicted"/>
<keyword evidence="2" id="KW-1185">Reference proteome</keyword>
<sequence>MDRIIYNSLFIIFLVQLLLSTIDARHIHHPTPSKTCTITEISTETVTITTTCVETPTSITCPDNKQVPDDCDKCRQRTTVTCIPTTTVCAVCEPTSISENACCRDGGVGRNQLLDGSTGANAITIDNLNNAEECCKKCYEEPLCVNYIYSTANQTSNGISICWLYTSVGSNECFLIDQLPPNEVGYYGIVG</sequence>
<gene>
    <name evidence="1" type="ORF">SPELUC_LOCUS5443</name>
</gene>
<evidence type="ECO:0000313" key="2">
    <source>
        <dbReference type="Proteomes" id="UP000789366"/>
    </source>
</evidence>
<comment type="caution">
    <text evidence="1">The sequence shown here is derived from an EMBL/GenBank/DDBJ whole genome shotgun (WGS) entry which is preliminary data.</text>
</comment>
<feature type="non-terminal residue" evidence="1">
    <location>
        <position position="191"/>
    </location>
</feature>
<accession>A0ACA9LYZ3</accession>